<evidence type="ECO:0000256" key="5">
    <source>
        <dbReference type="ARBA" id="ARBA00022692"/>
    </source>
</evidence>
<dbReference type="GO" id="GO:0098797">
    <property type="term" value="C:plasma membrane protein complex"/>
    <property type="evidence" value="ECO:0007669"/>
    <property type="project" value="TreeGrafter"/>
</dbReference>
<evidence type="ECO:0000313" key="12">
    <source>
        <dbReference type="EMBL" id="NXX39253.1"/>
    </source>
</evidence>
<dbReference type="AlphaFoldDB" id="A0A852I8C5"/>
<dbReference type="PANTHER" id="PTHR16795:SF13">
    <property type="entry name" value="EVC COMPLEX MEMBER EVC"/>
    <property type="match status" value="1"/>
</dbReference>
<keyword evidence="9" id="KW-0966">Cell projection</keyword>
<keyword evidence="8" id="KW-0206">Cytoskeleton</keyword>
<comment type="subcellular location">
    <subcellularLocation>
        <location evidence="2">Cell membrane</location>
        <topology evidence="2">Single-pass membrane protein</topology>
    </subcellularLocation>
    <subcellularLocation>
        <location evidence="1">Cytoplasm</location>
        <location evidence="1">Cytoskeleton</location>
        <location evidence="1">Cilium basal body</location>
    </subcellularLocation>
</comment>
<keyword evidence="6" id="KW-1133">Transmembrane helix</keyword>
<feature type="region of interest" description="Disordered" evidence="11">
    <location>
        <begin position="60"/>
        <end position="82"/>
    </location>
</feature>
<comment type="caution">
    <text evidence="12">The sequence shown here is derived from an EMBL/GenBank/DDBJ whole genome shotgun (WGS) entry which is preliminary data.</text>
</comment>
<evidence type="ECO:0000256" key="8">
    <source>
        <dbReference type="ARBA" id="ARBA00023212"/>
    </source>
</evidence>
<evidence type="ECO:0000256" key="1">
    <source>
        <dbReference type="ARBA" id="ARBA00004120"/>
    </source>
</evidence>
<evidence type="ECO:0000256" key="9">
    <source>
        <dbReference type="ARBA" id="ARBA00023273"/>
    </source>
</evidence>
<reference evidence="12" key="1">
    <citation type="submission" date="2020-02" db="EMBL/GenBank/DDBJ databases">
        <title>Bird 10,000 Genomes (B10K) Project - Family phase.</title>
        <authorList>
            <person name="Zhang G."/>
        </authorList>
    </citation>
    <scope>NUCLEOTIDE SEQUENCE</scope>
    <source>
        <strain evidence="12">B10K-DU-002-37</strain>
        <tissue evidence="12">Muscle</tissue>
    </source>
</reference>
<feature type="region of interest" description="Disordered" evidence="11">
    <location>
        <begin position="813"/>
        <end position="855"/>
    </location>
</feature>
<keyword evidence="10" id="KW-0175">Coiled coil</keyword>
<dbReference type="InterPro" id="IPR026501">
    <property type="entry name" value="Limbin/EVC"/>
</dbReference>
<dbReference type="EMBL" id="WAAF01002174">
    <property type="protein sequence ID" value="NXX39253.1"/>
    <property type="molecule type" value="Genomic_DNA"/>
</dbReference>
<evidence type="ECO:0000256" key="6">
    <source>
        <dbReference type="ARBA" id="ARBA00022989"/>
    </source>
</evidence>
<dbReference type="PANTHER" id="PTHR16795">
    <property type="entry name" value="LIMBIN/ELLIS-VAN CREVELD PROTEIN"/>
    <property type="match status" value="1"/>
</dbReference>
<evidence type="ECO:0000256" key="2">
    <source>
        <dbReference type="ARBA" id="ARBA00004162"/>
    </source>
</evidence>
<dbReference type="Proteomes" id="UP000627253">
    <property type="component" value="Unassembled WGS sequence"/>
</dbReference>
<feature type="non-terminal residue" evidence="12">
    <location>
        <position position="855"/>
    </location>
</feature>
<feature type="compositionally biased region" description="Basic residues" evidence="11">
    <location>
        <begin position="819"/>
        <end position="838"/>
    </location>
</feature>
<protein>
    <submittedName>
        <fullName evidence="12">EVC protein</fullName>
    </submittedName>
</protein>
<evidence type="ECO:0000256" key="7">
    <source>
        <dbReference type="ARBA" id="ARBA00023136"/>
    </source>
</evidence>
<feature type="non-terminal residue" evidence="12">
    <location>
        <position position="1"/>
    </location>
</feature>
<feature type="coiled-coil region" evidence="10">
    <location>
        <begin position="559"/>
        <end position="641"/>
    </location>
</feature>
<accession>A0A852I8C5</accession>
<name>A0A852I8C5_9PICI</name>
<evidence type="ECO:0000256" key="10">
    <source>
        <dbReference type="SAM" id="Coils"/>
    </source>
</evidence>
<evidence type="ECO:0000256" key="3">
    <source>
        <dbReference type="ARBA" id="ARBA00022475"/>
    </source>
</evidence>
<dbReference type="GO" id="GO:0007224">
    <property type="term" value="P:smoothened signaling pathway"/>
    <property type="evidence" value="ECO:0007669"/>
    <property type="project" value="InterPro"/>
</dbReference>
<keyword evidence="4" id="KW-0963">Cytoplasm</keyword>
<proteinExistence type="predicted"/>
<sequence>IQESEPPLNSNITAFALKAKVIYPINQKFRPLADGSSNPSLHENPKQAVLPNQVMETSMSGSLGSLSQGDKEDCSSSTTIHSTTSDDRFQARAFLKVTSFPEVLVCESFDVKLCLCSLVLKDLMLLDTELRKEKHMMFIQVLKINLADFHRKKKITDDVFKKILLIQENGFEELQKQLDSRLQSTEMSGAHNSEYQTLEDLERKQKEYSEHVIDHMEAFWKQTDKAQQAFLDQSKCSSAKSTKIMMDLTEKMIAVENLLSEFQDLQAMDIQERLFNWELMVKMIDSLKAYIPEECKCRLNTVSNILDHLTVKKNLSVQQKEELLTDLHKAFWEQLAHFSNECIQQSKDLILREQECHKKKRKEFKDRQKAEQESLLSKSSHNEDVNDFLKVYHELLKKHRQAQWEVEEEDDCKSTEAVADLYKELYSKASHALEKLVVELFLQTLPVVTGLSVKECELLLEEWQENLVPQLEKWETHRQRRWKLFQEQLLQEKELWIKEYALSAVMQKHLTEKQEKIIQGVVSRLRCLSDGSVNYILQKHQLLLCSVLRRLTLRRVGMAALARMRLSRKKSLIQELKEQHTLQKGSSTCQDEDQWQLQKAVESHILEEEEKLEEETQQTHLEFHQQLVIEIEEALQFLQQHMEQVIGQTLLQHARQEAGKKSSDDGQDFKERLVEAAVESVYGTSSNISRLVQNYYQQLGKITEAYEGKKLQQLKSLQVERGERNRLRKKQEIELALKEPTEGLLNVSSTVHQRMVLQQKKVLAQFELQQQIRLESLKQKLLGLHHLETELENQLKEAEQDFLSELAALARVPMAVKKQPSKRSKPAGEKKKSKKRTFHSPESADKSGSHGNVQE</sequence>
<keyword evidence="13" id="KW-1185">Reference proteome</keyword>
<keyword evidence="7" id="KW-0472">Membrane</keyword>
<organism evidence="12 13">
    <name type="scientific">Tricholaema leucomelas</name>
    <name type="common">pied barbet</name>
    <dbReference type="NCBI Taxonomy" id="240729"/>
    <lineage>
        <taxon>Eukaryota</taxon>
        <taxon>Metazoa</taxon>
        <taxon>Chordata</taxon>
        <taxon>Craniata</taxon>
        <taxon>Vertebrata</taxon>
        <taxon>Euteleostomi</taxon>
        <taxon>Archelosauria</taxon>
        <taxon>Archosauria</taxon>
        <taxon>Dinosauria</taxon>
        <taxon>Saurischia</taxon>
        <taxon>Theropoda</taxon>
        <taxon>Coelurosauria</taxon>
        <taxon>Aves</taxon>
        <taxon>Neognathae</taxon>
        <taxon>Neoaves</taxon>
        <taxon>Telluraves</taxon>
        <taxon>Coraciimorphae</taxon>
        <taxon>Piciformes</taxon>
        <taxon>Lybiidae</taxon>
        <taxon>Tricholaema lacrymosa</taxon>
    </lineage>
</organism>
<dbReference type="OrthoDB" id="8910527at2759"/>
<evidence type="ECO:0000256" key="11">
    <source>
        <dbReference type="SAM" id="MobiDB-lite"/>
    </source>
</evidence>
<keyword evidence="3" id="KW-1003">Cell membrane</keyword>
<evidence type="ECO:0000256" key="4">
    <source>
        <dbReference type="ARBA" id="ARBA00022490"/>
    </source>
</evidence>
<gene>
    <name evidence="12" type="primary">Evc</name>
    <name evidence="12" type="ORF">TRILEU_R10777</name>
</gene>
<evidence type="ECO:0000313" key="13">
    <source>
        <dbReference type="Proteomes" id="UP000627253"/>
    </source>
</evidence>
<dbReference type="GO" id="GO:0060170">
    <property type="term" value="C:ciliary membrane"/>
    <property type="evidence" value="ECO:0007669"/>
    <property type="project" value="TreeGrafter"/>
</dbReference>
<keyword evidence="5" id="KW-0812">Transmembrane</keyword>